<feature type="compositionally biased region" description="Basic and acidic residues" evidence="1">
    <location>
        <begin position="177"/>
        <end position="189"/>
    </location>
</feature>
<sequence>MAALVALRAGSVETFKSAGIRTSMLAERTKRTDAQSWSRPGVASRHLKIDSGAVRDGTSPPAGDCQPLRSEREGACGGPDDRETAKFAGIRTSSGKACVGPGDRETTKFVGIRTSSGKACGGPGDKETAKFAGIRTSSGKGGEPGILVQAGGAACGGRETHSSEIDTGSGEVVALHAGEEGRVMDKEKEVEEGDTGEELEEGGDEGEEEEDEGEEGEGTELAGLLGGQEGEKGELNTGDNERTFGDDDDRSGESSDRFGQLYGEHHEEDEDDDDTALGMEAQVVTSLSSERDDYEVEAMKSAVDLQHRFNEARVAVSLTKPSVRIDIEEVIDGILGDQYMSAQPSSTPGVNDPLDVKPSGGSVVDFSPTNSLMLPPAIASGGKGGIGGRQDFTSPKKIVAGTRALDVLALPAPTSSIKERRGKPAGKQ</sequence>
<comment type="caution">
    <text evidence="2">The sequence shown here is derived from an EMBL/GenBank/DDBJ whole genome shotgun (WGS) entry which is preliminary data.</text>
</comment>
<evidence type="ECO:0000313" key="3">
    <source>
        <dbReference type="Proteomes" id="UP000265515"/>
    </source>
</evidence>
<reference evidence="2 3" key="1">
    <citation type="journal article" date="2018" name="Cell">
        <title>The Chara Genome: Secondary Complexity and Implications for Plant Terrestrialization.</title>
        <authorList>
            <person name="Nishiyama T."/>
            <person name="Sakayama H."/>
            <person name="Vries J.D."/>
            <person name="Buschmann H."/>
            <person name="Saint-Marcoux D."/>
            <person name="Ullrich K.K."/>
            <person name="Haas F.B."/>
            <person name="Vanderstraeten L."/>
            <person name="Becker D."/>
            <person name="Lang D."/>
            <person name="Vosolsobe S."/>
            <person name="Rombauts S."/>
            <person name="Wilhelmsson P.K.I."/>
            <person name="Janitza P."/>
            <person name="Kern R."/>
            <person name="Heyl A."/>
            <person name="Rumpler F."/>
            <person name="Villalobos L.I.A.C."/>
            <person name="Clay J.M."/>
            <person name="Skokan R."/>
            <person name="Toyoda A."/>
            <person name="Suzuki Y."/>
            <person name="Kagoshima H."/>
            <person name="Schijlen E."/>
            <person name="Tajeshwar N."/>
            <person name="Catarino B."/>
            <person name="Hetherington A.J."/>
            <person name="Saltykova A."/>
            <person name="Bonnot C."/>
            <person name="Breuninger H."/>
            <person name="Symeonidi A."/>
            <person name="Radhakrishnan G.V."/>
            <person name="Van Nieuwerburgh F."/>
            <person name="Deforce D."/>
            <person name="Chang C."/>
            <person name="Karol K.G."/>
            <person name="Hedrich R."/>
            <person name="Ulvskov P."/>
            <person name="Glockner G."/>
            <person name="Delwiche C.F."/>
            <person name="Petrasek J."/>
            <person name="Van de Peer Y."/>
            <person name="Friml J."/>
            <person name="Beilby M."/>
            <person name="Dolan L."/>
            <person name="Kohara Y."/>
            <person name="Sugano S."/>
            <person name="Fujiyama A."/>
            <person name="Delaux P.-M."/>
            <person name="Quint M."/>
            <person name="TheiBen G."/>
            <person name="Hagemann M."/>
            <person name="Harholt J."/>
            <person name="Dunand C."/>
            <person name="Zachgo S."/>
            <person name="Langdale J."/>
            <person name="Maumus F."/>
            <person name="Straeten D.V.D."/>
            <person name="Gould S.B."/>
            <person name="Rensing S.A."/>
        </authorList>
    </citation>
    <scope>NUCLEOTIDE SEQUENCE [LARGE SCALE GENOMIC DNA]</scope>
    <source>
        <strain evidence="2 3">S276</strain>
    </source>
</reference>
<dbReference type="Proteomes" id="UP000265515">
    <property type="component" value="Unassembled WGS sequence"/>
</dbReference>
<dbReference type="AlphaFoldDB" id="A0A388MDE4"/>
<feature type="compositionally biased region" description="Basic and acidic residues" evidence="1">
    <location>
        <begin position="69"/>
        <end position="81"/>
    </location>
</feature>
<feature type="unsure residue" description="E or Q" evidence="2">
    <location>
        <position position="143"/>
    </location>
</feature>
<gene>
    <name evidence="2" type="ORF">CBR_g55762</name>
</gene>
<feature type="region of interest" description="Disordered" evidence="1">
    <location>
        <begin position="153"/>
        <end position="276"/>
    </location>
</feature>
<protein>
    <submittedName>
        <fullName evidence="2">Uncharacterized protein</fullName>
    </submittedName>
</protein>
<organism evidence="2 3">
    <name type="scientific">Chara braunii</name>
    <name type="common">Braun's stonewort</name>
    <dbReference type="NCBI Taxonomy" id="69332"/>
    <lineage>
        <taxon>Eukaryota</taxon>
        <taxon>Viridiplantae</taxon>
        <taxon>Streptophyta</taxon>
        <taxon>Charophyceae</taxon>
        <taxon>Charales</taxon>
        <taxon>Characeae</taxon>
        <taxon>Chara</taxon>
    </lineage>
</organism>
<evidence type="ECO:0000313" key="2">
    <source>
        <dbReference type="EMBL" id="GBG92489.1"/>
    </source>
</evidence>
<evidence type="ECO:0000256" key="1">
    <source>
        <dbReference type="SAM" id="MobiDB-lite"/>
    </source>
</evidence>
<dbReference type="EMBL" id="BFEA01001069">
    <property type="protein sequence ID" value="GBG92489.1"/>
    <property type="molecule type" value="Genomic_DNA"/>
</dbReference>
<feature type="compositionally biased region" description="Acidic residues" evidence="1">
    <location>
        <begin position="190"/>
        <end position="218"/>
    </location>
</feature>
<feature type="compositionally biased region" description="Basic and acidic residues" evidence="1">
    <location>
        <begin position="229"/>
        <end position="256"/>
    </location>
</feature>
<keyword evidence="3" id="KW-1185">Reference proteome</keyword>
<feature type="region of interest" description="Disordered" evidence="1">
    <location>
        <begin position="342"/>
        <end position="363"/>
    </location>
</feature>
<proteinExistence type="predicted"/>
<name>A0A388MDE4_CHABU</name>
<accession>A0A388MDE4</accession>
<feature type="region of interest" description="Disordered" evidence="1">
    <location>
        <begin position="30"/>
        <end position="81"/>
    </location>
</feature>